<accession>A0A2Z7BVZ7</accession>
<evidence type="ECO:0000313" key="1">
    <source>
        <dbReference type="EMBL" id="KZV38466.1"/>
    </source>
</evidence>
<gene>
    <name evidence="1" type="ORF">F511_39562</name>
</gene>
<evidence type="ECO:0000313" key="2">
    <source>
        <dbReference type="Proteomes" id="UP000250235"/>
    </source>
</evidence>
<name>A0A2Z7BVZ7_9LAMI</name>
<dbReference type="EMBL" id="KV001856">
    <property type="protein sequence ID" value="KZV38466.1"/>
    <property type="molecule type" value="Genomic_DNA"/>
</dbReference>
<sequence>MMNSRRICPADGSQHKDSAVGLVFMESAVELAMETSRVESIVRNQATAKLNQLEHNSADALCVEIQQSQDTSWKHMFNTSWTTRRKQQQHPVVSYNESAVSIYPVASYSGSSRELQCYCISSRHGIPDARKAEVAKRCNPDARFQSQYLKIRQKRKAAVDLNQQQSS</sequence>
<organism evidence="1 2">
    <name type="scientific">Dorcoceras hygrometricum</name>
    <dbReference type="NCBI Taxonomy" id="472368"/>
    <lineage>
        <taxon>Eukaryota</taxon>
        <taxon>Viridiplantae</taxon>
        <taxon>Streptophyta</taxon>
        <taxon>Embryophyta</taxon>
        <taxon>Tracheophyta</taxon>
        <taxon>Spermatophyta</taxon>
        <taxon>Magnoliopsida</taxon>
        <taxon>eudicotyledons</taxon>
        <taxon>Gunneridae</taxon>
        <taxon>Pentapetalae</taxon>
        <taxon>asterids</taxon>
        <taxon>lamiids</taxon>
        <taxon>Lamiales</taxon>
        <taxon>Gesneriaceae</taxon>
        <taxon>Didymocarpoideae</taxon>
        <taxon>Trichosporeae</taxon>
        <taxon>Loxocarpinae</taxon>
        <taxon>Dorcoceras</taxon>
    </lineage>
</organism>
<protein>
    <submittedName>
        <fullName evidence="1">Uncharacterized protein</fullName>
    </submittedName>
</protein>
<proteinExistence type="predicted"/>
<dbReference type="AlphaFoldDB" id="A0A2Z7BVZ7"/>
<dbReference type="Proteomes" id="UP000250235">
    <property type="component" value="Unassembled WGS sequence"/>
</dbReference>
<reference evidence="1 2" key="1">
    <citation type="journal article" date="2015" name="Proc. Natl. Acad. Sci. U.S.A.">
        <title>The resurrection genome of Boea hygrometrica: A blueprint for survival of dehydration.</title>
        <authorList>
            <person name="Xiao L."/>
            <person name="Yang G."/>
            <person name="Zhang L."/>
            <person name="Yang X."/>
            <person name="Zhao S."/>
            <person name="Ji Z."/>
            <person name="Zhou Q."/>
            <person name="Hu M."/>
            <person name="Wang Y."/>
            <person name="Chen M."/>
            <person name="Xu Y."/>
            <person name="Jin H."/>
            <person name="Xiao X."/>
            <person name="Hu G."/>
            <person name="Bao F."/>
            <person name="Hu Y."/>
            <person name="Wan P."/>
            <person name="Li L."/>
            <person name="Deng X."/>
            <person name="Kuang T."/>
            <person name="Xiang C."/>
            <person name="Zhu J.K."/>
            <person name="Oliver M.J."/>
            <person name="He Y."/>
        </authorList>
    </citation>
    <scope>NUCLEOTIDE SEQUENCE [LARGE SCALE GENOMIC DNA]</scope>
    <source>
        <strain evidence="2">cv. XS01</strain>
    </source>
</reference>
<keyword evidence="2" id="KW-1185">Reference proteome</keyword>